<evidence type="ECO:0000313" key="20">
    <source>
        <dbReference type="EMBL" id="GCC33096.1"/>
    </source>
</evidence>
<keyword evidence="12 19" id="KW-0472">Membrane</keyword>
<proteinExistence type="inferred from homology"/>
<keyword evidence="21" id="KW-1185">Reference proteome</keyword>
<dbReference type="GO" id="GO:0005886">
    <property type="term" value="C:plasma membrane"/>
    <property type="evidence" value="ECO:0007669"/>
    <property type="project" value="UniProtKB-SubCell"/>
</dbReference>
<dbReference type="Proteomes" id="UP000287033">
    <property type="component" value="Unassembled WGS sequence"/>
</dbReference>
<evidence type="ECO:0000256" key="19">
    <source>
        <dbReference type="SAM" id="Phobius"/>
    </source>
</evidence>
<comment type="similarity">
    <text evidence="4">Belongs to the TMEM59 family.</text>
</comment>
<protein>
    <recommendedName>
        <fullName evidence="17">Transmembrane protein 59</fullName>
    </recommendedName>
</protein>
<name>A0A401SRU3_CHIPU</name>
<dbReference type="Pfam" id="PF12280">
    <property type="entry name" value="BSMAP"/>
    <property type="match status" value="1"/>
</dbReference>
<dbReference type="GO" id="GO:0006914">
    <property type="term" value="P:autophagy"/>
    <property type="evidence" value="ECO:0007669"/>
    <property type="project" value="UniProtKB-KW"/>
</dbReference>
<accession>A0A401SRU3</accession>
<evidence type="ECO:0000256" key="5">
    <source>
        <dbReference type="ARBA" id="ARBA00022475"/>
    </source>
</evidence>
<comment type="subcellular location">
    <subcellularLocation>
        <location evidence="1">Cell membrane</location>
        <topology evidence="1">Single-pass type I membrane protein</topology>
    </subcellularLocation>
    <subcellularLocation>
        <location evidence="3">Golgi apparatus membrane</location>
        <topology evidence="3">Single-pass type I membrane protein</topology>
    </subcellularLocation>
    <subcellularLocation>
        <location evidence="15">Late endosome membrane</location>
        <topology evidence="15">Single-pass type I membrane protein</topology>
    </subcellularLocation>
    <subcellularLocation>
        <location evidence="2">Lysosome membrane</location>
        <topology evidence="2">Single-pass type I membrane protein</topology>
    </subcellularLocation>
</comment>
<keyword evidence="13" id="KW-0325">Glycoprotein</keyword>
<keyword evidence="6 19" id="KW-0812">Transmembrane</keyword>
<evidence type="ECO:0000256" key="11">
    <source>
        <dbReference type="ARBA" id="ARBA00023034"/>
    </source>
</evidence>
<keyword evidence="10" id="KW-0072">Autophagy</keyword>
<evidence type="ECO:0000256" key="17">
    <source>
        <dbReference type="ARBA" id="ARBA00039377"/>
    </source>
</evidence>
<organism evidence="20 21">
    <name type="scientific">Chiloscyllium punctatum</name>
    <name type="common">Brownbanded bambooshark</name>
    <name type="synonym">Hemiscyllium punctatum</name>
    <dbReference type="NCBI Taxonomy" id="137246"/>
    <lineage>
        <taxon>Eukaryota</taxon>
        <taxon>Metazoa</taxon>
        <taxon>Chordata</taxon>
        <taxon>Craniata</taxon>
        <taxon>Vertebrata</taxon>
        <taxon>Chondrichthyes</taxon>
        <taxon>Elasmobranchii</taxon>
        <taxon>Galeomorphii</taxon>
        <taxon>Galeoidea</taxon>
        <taxon>Orectolobiformes</taxon>
        <taxon>Hemiscylliidae</taxon>
        <taxon>Chiloscyllium</taxon>
    </lineage>
</organism>
<dbReference type="OMA" id="MGCHNQL"/>
<keyword evidence="8" id="KW-0967">Endosome</keyword>
<reference evidence="20 21" key="1">
    <citation type="journal article" date="2018" name="Nat. Ecol. Evol.">
        <title>Shark genomes provide insights into elasmobranch evolution and the origin of vertebrates.</title>
        <authorList>
            <person name="Hara Y"/>
            <person name="Yamaguchi K"/>
            <person name="Onimaru K"/>
            <person name="Kadota M"/>
            <person name="Koyanagi M"/>
            <person name="Keeley SD"/>
            <person name="Tatsumi K"/>
            <person name="Tanaka K"/>
            <person name="Motone F"/>
            <person name="Kageyama Y"/>
            <person name="Nozu R"/>
            <person name="Adachi N"/>
            <person name="Nishimura O"/>
            <person name="Nakagawa R"/>
            <person name="Tanegashima C"/>
            <person name="Kiyatake I"/>
            <person name="Matsumoto R"/>
            <person name="Murakumo K"/>
            <person name="Nishida K"/>
            <person name="Terakita A"/>
            <person name="Kuratani S"/>
            <person name="Sato K"/>
            <person name="Hyodo S Kuraku.S."/>
        </authorList>
    </citation>
    <scope>NUCLEOTIDE SEQUENCE [LARGE SCALE GENOMIC DNA]</scope>
</reference>
<evidence type="ECO:0000256" key="16">
    <source>
        <dbReference type="ARBA" id="ARBA00038589"/>
    </source>
</evidence>
<evidence type="ECO:0000313" key="21">
    <source>
        <dbReference type="Proteomes" id="UP000287033"/>
    </source>
</evidence>
<evidence type="ECO:0000256" key="13">
    <source>
        <dbReference type="ARBA" id="ARBA00023180"/>
    </source>
</evidence>
<evidence type="ECO:0000256" key="14">
    <source>
        <dbReference type="ARBA" id="ARBA00023228"/>
    </source>
</evidence>
<evidence type="ECO:0000256" key="10">
    <source>
        <dbReference type="ARBA" id="ARBA00023006"/>
    </source>
</evidence>
<keyword evidence="5" id="KW-1003">Cell membrane</keyword>
<evidence type="ECO:0000256" key="18">
    <source>
        <dbReference type="ARBA" id="ARBA00045285"/>
    </source>
</evidence>
<keyword evidence="14" id="KW-0458">Lysosome</keyword>
<dbReference type="AlphaFoldDB" id="A0A401SRU3"/>
<evidence type="ECO:0000256" key="4">
    <source>
        <dbReference type="ARBA" id="ARBA00009643"/>
    </source>
</evidence>
<dbReference type="EMBL" id="BEZZ01000485">
    <property type="protein sequence ID" value="GCC33096.1"/>
    <property type="molecule type" value="Genomic_DNA"/>
</dbReference>
<dbReference type="PANTHER" id="PTHR28652">
    <property type="entry name" value="TRANSMEMBRANE PROTEIN 59-LIKE PROTEIN"/>
    <property type="match status" value="1"/>
</dbReference>
<dbReference type="GO" id="GO:0031902">
    <property type="term" value="C:late endosome membrane"/>
    <property type="evidence" value="ECO:0007669"/>
    <property type="project" value="UniProtKB-SubCell"/>
</dbReference>
<comment type="caution">
    <text evidence="20">The sequence shown here is derived from an EMBL/GenBank/DDBJ whole genome shotgun (WGS) entry which is preliminary data.</text>
</comment>
<evidence type="ECO:0000256" key="3">
    <source>
        <dbReference type="ARBA" id="ARBA00004614"/>
    </source>
</evidence>
<evidence type="ECO:0000256" key="8">
    <source>
        <dbReference type="ARBA" id="ARBA00022753"/>
    </source>
</evidence>
<comment type="subunit">
    <text evidence="16">Interacts with ATG16L1 (via WD repeats).</text>
</comment>
<dbReference type="OrthoDB" id="6371519at2759"/>
<dbReference type="GO" id="GO:0010508">
    <property type="term" value="P:positive regulation of autophagy"/>
    <property type="evidence" value="ECO:0007669"/>
    <property type="project" value="TreeGrafter"/>
</dbReference>
<sequence>MCVEGWIITNRLKMAEVAGGVVCRAPVLSLLLYLGIALCFFSTLSLASDAFEAVLGDTASCQKSCEMTYSLHTYPKEEELYACQRGCRLFSICQFVDEGTDLNKTKNECESACAEAYKQQGEQFACNLGCENQLPFAEQRQKQLMSMVPKIHFVYPISIMSAFYSDLMNSAQSFFTSWTFYLQTDDGKVVVFQSEPDVQFMVPQFELQTENSKETSQALSDHIAKAIYDDTRKTFRKEHGTGLFMKEGHEQEYQSVLECLSRNAGIPRWILTTTLVLSVLVLLWICCATAATAVEQHIPSEKLSIYGDMEFMNELKLTPYPASSLIVIKSKDEKDMAGPIPTKVNLDHSTI</sequence>
<feature type="transmembrane region" description="Helical" evidence="19">
    <location>
        <begin position="21"/>
        <end position="44"/>
    </location>
</feature>
<dbReference type="PANTHER" id="PTHR28652:SF3">
    <property type="entry name" value="TRANSMEMBRANE PROTEIN 59"/>
    <property type="match status" value="1"/>
</dbReference>
<gene>
    <name evidence="20" type="ORF">chiPu_0011563</name>
</gene>
<evidence type="ECO:0000256" key="9">
    <source>
        <dbReference type="ARBA" id="ARBA00022989"/>
    </source>
</evidence>
<keyword evidence="11" id="KW-0333">Golgi apparatus</keyword>
<evidence type="ECO:0000256" key="7">
    <source>
        <dbReference type="ARBA" id="ARBA00022729"/>
    </source>
</evidence>
<evidence type="ECO:0000256" key="1">
    <source>
        <dbReference type="ARBA" id="ARBA00004251"/>
    </source>
</evidence>
<dbReference type="InterPro" id="IPR022065">
    <property type="entry name" value="Uncharacterised_TMEM59"/>
</dbReference>
<evidence type="ECO:0000256" key="2">
    <source>
        <dbReference type="ARBA" id="ARBA00004352"/>
    </source>
</evidence>
<keyword evidence="9 19" id="KW-1133">Transmembrane helix</keyword>
<evidence type="ECO:0000256" key="15">
    <source>
        <dbReference type="ARBA" id="ARBA00037817"/>
    </source>
</evidence>
<dbReference type="GO" id="GO:0005765">
    <property type="term" value="C:lysosomal membrane"/>
    <property type="evidence" value="ECO:0007669"/>
    <property type="project" value="UniProtKB-SubCell"/>
</dbReference>
<evidence type="ECO:0000256" key="12">
    <source>
        <dbReference type="ARBA" id="ARBA00023136"/>
    </source>
</evidence>
<dbReference type="STRING" id="137246.A0A401SRU3"/>
<evidence type="ECO:0000256" key="6">
    <source>
        <dbReference type="ARBA" id="ARBA00022692"/>
    </source>
</evidence>
<comment type="function">
    <text evidence="18">Acts as a regulator of autophagy in response to S.aureus infection by promoting activation of LC3 (MAP1LC3A, MAP1LC3B or MAP1LC3C). Acts by interacting with ATG16L1, leading to promote a functional complex between LC3 and ATG16L1 and promoting LC3 lipidation and subsequent activation of autophagy. Modulates the O-glycosylation and complex N-glycosylation steps occurring during the Golgi maturation of several proteins such as APP, BACE1, SEAP or PRNP. Inhibits APP transport to the cell surface and further shedding.</text>
</comment>
<keyword evidence="7" id="KW-0732">Signal</keyword>
<dbReference type="GO" id="GO:0000139">
    <property type="term" value="C:Golgi membrane"/>
    <property type="evidence" value="ECO:0007669"/>
    <property type="project" value="UniProtKB-SubCell"/>
</dbReference>